<dbReference type="EMBL" id="PTJA01000012">
    <property type="protein sequence ID" value="PPK78918.1"/>
    <property type="molecule type" value="Genomic_DNA"/>
</dbReference>
<gene>
    <name evidence="2" type="ORF">BXY41_11277</name>
</gene>
<reference evidence="2 3" key="1">
    <citation type="submission" date="2018-02" db="EMBL/GenBank/DDBJ databases">
        <title>Genomic Encyclopedia of Archaeal and Bacterial Type Strains, Phase II (KMG-II): from individual species to whole genera.</title>
        <authorList>
            <person name="Goeker M."/>
        </authorList>
    </citation>
    <scope>NUCLEOTIDE SEQUENCE [LARGE SCALE GENOMIC DNA]</scope>
    <source>
        <strain evidence="2 3">DSM 3808</strain>
    </source>
</reference>
<comment type="caution">
    <text evidence="2">The sequence shown here is derived from an EMBL/GenBank/DDBJ whole genome shotgun (WGS) entry which is preliminary data.</text>
</comment>
<dbReference type="Pfam" id="PF01243">
    <property type="entry name" value="PNPOx_N"/>
    <property type="match status" value="1"/>
</dbReference>
<dbReference type="Proteomes" id="UP000237749">
    <property type="component" value="Unassembled WGS sequence"/>
</dbReference>
<dbReference type="AlphaFoldDB" id="A0A2S6HN46"/>
<protein>
    <submittedName>
        <fullName evidence="2">Putative pyridoxamine 5'-phosphate oxidase family protein</fullName>
    </submittedName>
</protein>
<name>A0A2S6HN46_9FIRM</name>
<evidence type="ECO:0000313" key="3">
    <source>
        <dbReference type="Proteomes" id="UP000237749"/>
    </source>
</evidence>
<dbReference type="RefSeq" id="WP_104438617.1">
    <property type="nucleotide sequence ID" value="NZ_PTJA01000012.1"/>
</dbReference>
<organism evidence="2 3">
    <name type="scientific">Lacrimispora xylanisolvens</name>
    <dbReference type="NCBI Taxonomy" id="384636"/>
    <lineage>
        <taxon>Bacteria</taxon>
        <taxon>Bacillati</taxon>
        <taxon>Bacillota</taxon>
        <taxon>Clostridia</taxon>
        <taxon>Lachnospirales</taxon>
        <taxon>Lachnospiraceae</taxon>
        <taxon>Lacrimispora</taxon>
    </lineage>
</organism>
<keyword evidence="3" id="KW-1185">Reference proteome</keyword>
<feature type="domain" description="Pyridoxamine 5'-phosphate oxidase N-terminal" evidence="1">
    <location>
        <begin position="3"/>
        <end position="89"/>
    </location>
</feature>
<dbReference type="SUPFAM" id="SSF50475">
    <property type="entry name" value="FMN-binding split barrel"/>
    <property type="match status" value="1"/>
</dbReference>
<dbReference type="Gene3D" id="2.30.110.10">
    <property type="entry name" value="Electron Transport, Fmn-binding Protein, Chain A"/>
    <property type="match status" value="1"/>
</dbReference>
<evidence type="ECO:0000313" key="2">
    <source>
        <dbReference type="EMBL" id="PPK78918.1"/>
    </source>
</evidence>
<dbReference type="OrthoDB" id="9792542at2"/>
<accession>A0A2S6HN46</accession>
<sequence length="131" mass="15021">MNEILNYLKECGTFYLATTEGDQPRVRPFGAVCEFEGRLYITTNNQKKVFNQMQKNPKIEISAMNKGTWIRLEAEAVWDDRREARAAMMEDNEASLSRLYSVDDGIFAVLYLKNATATIFSFTSEPKVVTF</sequence>
<dbReference type="InterPro" id="IPR012349">
    <property type="entry name" value="Split_barrel_FMN-bd"/>
</dbReference>
<proteinExistence type="predicted"/>
<dbReference type="InterPro" id="IPR011576">
    <property type="entry name" value="Pyridox_Oxase_N"/>
</dbReference>
<evidence type="ECO:0000259" key="1">
    <source>
        <dbReference type="Pfam" id="PF01243"/>
    </source>
</evidence>